<evidence type="ECO:0000259" key="3">
    <source>
        <dbReference type="PROSITE" id="PS51668"/>
    </source>
</evidence>
<dbReference type="PANTHER" id="PTHR12818">
    <property type="entry name" value="TRNA (ADENINE(37)-N6)-METHYLTRANSFERASE"/>
    <property type="match status" value="1"/>
</dbReference>
<evidence type="ECO:0000256" key="1">
    <source>
        <dbReference type="ARBA" id="ARBA00022691"/>
    </source>
</evidence>
<sequence>MTEITIHPIGYITTPFKQKFGIPRQPNLANAKGVVTLSDAYSDINVFKGLSGYSHVWLLFQFSETIHAGWQATVKAPRLGGNAKLGVFASRSTHRPNGIGMSVVTYLGHNTKKGRLCLEVSGVDLLDNTPIIDIKPYIPYADAINGSHTPFDNAQGSAQPKNQYDVHYTPRATQQLAKCAMYQPDLPELIDAVLSQDPRPAYKKKKHTDNKRYGCQLYDWDIIWRVSGQIITVENIRLVASPDA</sequence>
<dbReference type="SUPFAM" id="SSF118196">
    <property type="entry name" value="YaeB-like"/>
    <property type="match status" value="1"/>
</dbReference>
<dbReference type="RefSeq" id="WP_124028277.1">
    <property type="nucleotide sequence ID" value="NZ_JBHRSN010000007.1"/>
</dbReference>
<comment type="caution">
    <text evidence="4">The sequence shown here is derived from an EMBL/GenBank/DDBJ whole genome shotgun (WGS) entry which is preliminary data.</text>
</comment>
<dbReference type="Gene3D" id="2.40.30.70">
    <property type="entry name" value="YaeB-like"/>
    <property type="match status" value="1"/>
</dbReference>
<dbReference type="EMBL" id="RPOK01000004">
    <property type="protein sequence ID" value="RPJ65646.1"/>
    <property type="molecule type" value="Genomic_DNA"/>
</dbReference>
<dbReference type="AlphaFoldDB" id="A0A3N5XZX8"/>
<keyword evidence="4" id="KW-0808">Transferase</keyword>
<dbReference type="InterPro" id="IPR036413">
    <property type="entry name" value="YaeB-like_sf"/>
</dbReference>
<dbReference type="InterPro" id="IPR023368">
    <property type="entry name" value="UPF0066_cons_site"/>
</dbReference>
<keyword evidence="4" id="KW-0489">Methyltransferase</keyword>
<organism evidence="4 5">
    <name type="scientific">Alteromonas sediminis</name>
    <dbReference type="NCBI Taxonomy" id="2259342"/>
    <lineage>
        <taxon>Bacteria</taxon>
        <taxon>Pseudomonadati</taxon>
        <taxon>Pseudomonadota</taxon>
        <taxon>Gammaproteobacteria</taxon>
        <taxon>Alteromonadales</taxon>
        <taxon>Alteromonadaceae</taxon>
        <taxon>Alteromonas/Salinimonas group</taxon>
        <taxon>Alteromonas</taxon>
    </lineage>
</organism>
<protein>
    <submittedName>
        <fullName evidence="4">tRNA (N6-threonylcarbamoyladenosine(37)-N6)-methyltransferase TrmO</fullName>
    </submittedName>
</protein>
<dbReference type="PROSITE" id="PS51668">
    <property type="entry name" value="TSAA_2"/>
    <property type="match status" value="1"/>
</dbReference>
<gene>
    <name evidence="4" type="primary">tsaA</name>
    <name evidence="4" type="ORF">DRW07_12560</name>
</gene>
<dbReference type="CDD" id="cd09281">
    <property type="entry name" value="UPF0066"/>
    <property type="match status" value="1"/>
</dbReference>
<dbReference type="InterPro" id="IPR023370">
    <property type="entry name" value="TrmO-like_N"/>
</dbReference>
<evidence type="ECO:0000256" key="2">
    <source>
        <dbReference type="ARBA" id="ARBA00033753"/>
    </source>
</evidence>
<dbReference type="Gene3D" id="3.30.2310.10">
    <property type="entry name" value="YaeB-like"/>
    <property type="match status" value="1"/>
</dbReference>
<dbReference type="Pfam" id="PF18389">
    <property type="entry name" value="TrmO_C"/>
    <property type="match status" value="1"/>
</dbReference>
<dbReference type="GO" id="GO:0089715">
    <property type="term" value="F:tRNA (L-threonylcarbamoyladenosine(37)-C2) methyltransferase activity"/>
    <property type="evidence" value="ECO:0007669"/>
    <property type="project" value="TreeGrafter"/>
</dbReference>
<keyword evidence="5" id="KW-1185">Reference proteome</keyword>
<dbReference type="Proteomes" id="UP000275281">
    <property type="component" value="Unassembled WGS sequence"/>
</dbReference>
<dbReference type="InterPro" id="IPR041369">
    <property type="entry name" value="TrmO_C"/>
</dbReference>
<dbReference type="InterPro" id="IPR040372">
    <property type="entry name" value="YaeB-like"/>
</dbReference>
<dbReference type="OrthoDB" id="9804309at2"/>
<comment type="similarity">
    <text evidence="2">Belongs to the tRNA methyltransferase O family.</text>
</comment>
<reference evidence="4 5" key="1">
    <citation type="submission" date="2018-11" db="EMBL/GenBank/DDBJ databases">
        <authorList>
            <person name="Ye M.-Q."/>
            <person name="Du Z.-J."/>
        </authorList>
    </citation>
    <scope>NUCLEOTIDE SEQUENCE [LARGE SCALE GENOMIC DNA]</scope>
    <source>
        <strain evidence="4 5">U0105</strain>
    </source>
</reference>
<dbReference type="InterPro" id="IPR036414">
    <property type="entry name" value="YaeB_N_sf"/>
</dbReference>
<dbReference type="PANTHER" id="PTHR12818:SF0">
    <property type="entry name" value="TRNA (ADENINE(37)-N6)-METHYLTRANSFERASE"/>
    <property type="match status" value="1"/>
</dbReference>
<feature type="domain" description="TsaA-like" evidence="3">
    <location>
        <begin position="6"/>
        <end position="146"/>
    </location>
</feature>
<name>A0A3N5XZX8_9ALTE</name>
<proteinExistence type="inferred from homology"/>
<evidence type="ECO:0000313" key="5">
    <source>
        <dbReference type="Proteomes" id="UP000275281"/>
    </source>
</evidence>
<keyword evidence="1" id="KW-0949">S-adenosyl-L-methionine</keyword>
<dbReference type="NCBIfam" id="TIGR00104">
    <property type="entry name" value="tRNA_TsaA"/>
    <property type="match status" value="1"/>
</dbReference>
<dbReference type="GO" id="GO:0032259">
    <property type="term" value="P:methylation"/>
    <property type="evidence" value="ECO:0007669"/>
    <property type="project" value="UniProtKB-KW"/>
</dbReference>
<evidence type="ECO:0000313" key="4">
    <source>
        <dbReference type="EMBL" id="RPJ65646.1"/>
    </source>
</evidence>
<accession>A0A3N5XZX8</accession>
<dbReference type="Pfam" id="PF01980">
    <property type="entry name" value="TrmO_N"/>
    <property type="match status" value="1"/>
</dbReference>
<dbReference type="PROSITE" id="PS01318">
    <property type="entry name" value="TSAA_1"/>
    <property type="match status" value="1"/>
</dbReference>